<dbReference type="PANTHER" id="PTHR43179:SF12">
    <property type="entry name" value="GALACTOFURANOSYLTRANSFERASE GLFT2"/>
    <property type="match status" value="1"/>
</dbReference>
<feature type="transmembrane region" description="Helical" evidence="6">
    <location>
        <begin position="739"/>
        <end position="759"/>
    </location>
</feature>
<feature type="transmembrane region" description="Helical" evidence="6">
    <location>
        <begin position="535"/>
        <end position="553"/>
    </location>
</feature>
<evidence type="ECO:0000256" key="4">
    <source>
        <dbReference type="ARBA" id="ARBA00022679"/>
    </source>
</evidence>
<evidence type="ECO:0000256" key="1">
    <source>
        <dbReference type="ARBA" id="ARBA00004776"/>
    </source>
</evidence>
<keyword evidence="6" id="KW-0472">Membrane</keyword>
<feature type="transmembrane region" description="Helical" evidence="6">
    <location>
        <begin position="509"/>
        <end position="529"/>
    </location>
</feature>
<name>A0A087DZP6_9BIFI</name>
<feature type="transmembrane region" description="Helical" evidence="6">
    <location>
        <begin position="473"/>
        <end position="497"/>
    </location>
</feature>
<evidence type="ECO:0000256" key="3">
    <source>
        <dbReference type="ARBA" id="ARBA00022676"/>
    </source>
</evidence>
<feature type="transmembrane region" description="Helical" evidence="6">
    <location>
        <begin position="1006"/>
        <end position="1024"/>
    </location>
</feature>
<feature type="transmembrane region" description="Helical" evidence="6">
    <location>
        <begin position="635"/>
        <end position="657"/>
    </location>
</feature>
<gene>
    <name evidence="8" type="ORF">BSTEL_0409</name>
</gene>
<keyword evidence="6" id="KW-0812">Transmembrane</keyword>
<feature type="domain" description="Glycosyltransferase 2-like" evidence="7">
    <location>
        <begin position="139"/>
        <end position="344"/>
    </location>
</feature>
<reference evidence="8 9" key="1">
    <citation type="submission" date="2014-03" db="EMBL/GenBank/DDBJ databases">
        <title>Genomics of Bifidobacteria.</title>
        <authorList>
            <person name="Ventura M."/>
            <person name="Milani C."/>
            <person name="Lugli G.A."/>
        </authorList>
    </citation>
    <scope>NUCLEOTIDE SEQUENCE [LARGE SCALE GENOMIC DNA]</scope>
    <source>
        <strain evidence="8 9">DSM 23968</strain>
    </source>
</reference>
<keyword evidence="4" id="KW-0808">Transferase</keyword>
<accession>A0A087DZP6</accession>
<feature type="transmembrane region" description="Helical" evidence="6">
    <location>
        <begin position="419"/>
        <end position="441"/>
    </location>
</feature>
<dbReference type="Proteomes" id="UP000029004">
    <property type="component" value="Unassembled WGS sequence"/>
</dbReference>
<evidence type="ECO:0000259" key="7">
    <source>
        <dbReference type="Pfam" id="PF13632"/>
    </source>
</evidence>
<evidence type="ECO:0000313" key="8">
    <source>
        <dbReference type="EMBL" id="KFJ00997.1"/>
    </source>
</evidence>
<dbReference type="InterPro" id="IPR001173">
    <property type="entry name" value="Glyco_trans_2-like"/>
</dbReference>
<proteinExistence type="inferred from homology"/>
<comment type="similarity">
    <text evidence="2">Belongs to the glycosyltransferase 2 family.</text>
</comment>
<evidence type="ECO:0000256" key="2">
    <source>
        <dbReference type="ARBA" id="ARBA00006739"/>
    </source>
</evidence>
<dbReference type="Pfam" id="PF13632">
    <property type="entry name" value="Glyco_trans_2_3"/>
    <property type="match status" value="1"/>
</dbReference>
<protein>
    <submittedName>
        <fullName evidence="8">Membrane protein</fullName>
    </submittedName>
</protein>
<dbReference type="STRING" id="762211.BSTEL_0409"/>
<dbReference type="PANTHER" id="PTHR43179">
    <property type="entry name" value="RHAMNOSYLTRANSFERASE WBBL"/>
    <property type="match status" value="1"/>
</dbReference>
<evidence type="ECO:0000313" key="9">
    <source>
        <dbReference type="Proteomes" id="UP000029004"/>
    </source>
</evidence>
<dbReference type="EMBL" id="JGZP01000004">
    <property type="protein sequence ID" value="KFJ00997.1"/>
    <property type="molecule type" value="Genomic_DNA"/>
</dbReference>
<dbReference type="eggNOG" id="COG1216">
    <property type="taxonomic scope" value="Bacteria"/>
</dbReference>
<dbReference type="GO" id="GO:0016757">
    <property type="term" value="F:glycosyltransferase activity"/>
    <property type="evidence" value="ECO:0007669"/>
    <property type="project" value="UniProtKB-KW"/>
</dbReference>
<organism evidence="8 9">
    <name type="scientific">Bifidobacterium stellenboschense</name>
    <dbReference type="NCBI Taxonomy" id="762211"/>
    <lineage>
        <taxon>Bacteria</taxon>
        <taxon>Bacillati</taxon>
        <taxon>Actinomycetota</taxon>
        <taxon>Actinomycetes</taxon>
        <taxon>Bifidobacteriales</taxon>
        <taxon>Bifidobacteriaceae</taxon>
        <taxon>Bifidobacterium</taxon>
    </lineage>
</organism>
<feature type="transmembrane region" description="Helical" evidence="6">
    <location>
        <begin position="704"/>
        <end position="732"/>
    </location>
</feature>
<dbReference type="SUPFAM" id="SSF53448">
    <property type="entry name" value="Nucleotide-diphospho-sugar transferases"/>
    <property type="match status" value="1"/>
</dbReference>
<evidence type="ECO:0000256" key="5">
    <source>
        <dbReference type="SAM" id="MobiDB-lite"/>
    </source>
</evidence>
<dbReference type="eggNOG" id="COG5617">
    <property type="taxonomic scope" value="Bacteria"/>
</dbReference>
<keyword evidence="3" id="KW-0328">Glycosyltransferase</keyword>
<feature type="transmembrane region" description="Helical" evidence="6">
    <location>
        <begin position="560"/>
        <end position="578"/>
    </location>
</feature>
<feature type="transmembrane region" description="Helical" evidence="6">
    <location>
        <begin position="315"/>
        <end position="333"/>
    </location>
</feature>
<dbReference type="InterPro" id="IPR029044">
    <property type="entry name" value="Nucleotide-diphossugar_trans"/>
</dbReference>
<comment type="caution">
    <text evidence="8">The sequence shown here is derived from an EMBL/GenBank/DDBJ whole genome shotgun (WGS) entry which is preliminary data.</text>
</comment>
<sequence length="1051" mass="111462">MTDNERTSTMTGGVRRVLADALAARPYSHARAVETGVAAVVAVEEDLRFLPDTLAALLGQTVLPGVIVIADCTGGTAQPLRTSFDVTVTPSDPMLGHEPRTVSVDVRLVRAQGASSFGDAVAKAMDYARLDASTRALWLLHDDSRPADERCLEHLVEAWRNSPGASLLGGKQLDWEGTRLRGVGAYAAGHAVNTLVVDGEPDQEQYDSRADVFAVSMAGALVPMETYRAFGGLNGWFTTYAEGADLCRRICRGGGRVVVVPRAGIAHRRARFEGVRTREGEGLDEEDAVNPAMRVLSAWRHYRYTDIAMLRWPLVWLWSLLAAIGLALARLVAKQPYEAWCELCMPWRALGSLPGAMRARRAVARQTKVSRQRLALLTATREQISQWHERSRALADQQGTVLLGPLVRSHLRMRALRRWGLAAAMAIAAFIVVVALDWSLFRAALSGSSLTSAQWLPTNASLAQLFSAATTQWTWGVGVGVAVPPAPWLWVLLLVSLITGGHVAAATSVMFFLAAPLAALSFWALAGVFTRSDAVRVISGLLWASLGLALGLYSTADLPMLTVMVFLPAAFAFTFRAVGLYHTEDPIRPRPSVQSSAAAALCYMPVVAAEPQLLLPLVVTFLVFLLFVPRHRAMLLLMPVPAALLAAPTLVACVRYASRGEWRQLFGDMTVPASSADGRPAALNLTEVVIRAFGFDESAGFGQFLASGFGIATLCMLVAVTVLAVISLVLPFALRASRMMWVTIVAGGALSLGSARVAVALDADGAVGGSVLPGLVFAMLGALSCVCLMAGGAVRRFVALSAPGAAGKAHVSGRRVAIVAGRVCLCVALAVGVVAWTGFSTARHVAGSVRVAGSGLPMVAMDMLEGQSGQRILALDAESRSNVSYAVMDTSTGDLVDSSPAWRARQTAGQENATDTAIGGLSARLLSNSDDAAIAELVKLGFGGVFVVSGQSGSDQLATNITASDGTQSVVTSNAGTYYRLTAAEGTGVGVDAKGEQAMEHSPWRYAWLAALGVTSLLYVLVAVPRRRRRERPDEDEQDAQAESGQEVVKA</sequence>
<feature type="transmembrane region" description="Helical" evidence="6">
    <location>
        <begin position="598"/>
        <end position="628"/>
    </location>
</feature>
<feature type="transmembrane region" description="Helical" evidence="6">
    <location>
        <begin position="815"/>
        <end position="839"/>
    </location>
</feature>
<keyword evidence="6" id="KW-1133">Transmembrane helix</keyword>
<evidence type="ECO:0000256" key="6">
    <source>
        <dbReference type="SAM" id="Phobius"/>
    </source>
</evidence>
<dbReference type="AlphaFoldDB" id="A0A087DZP6"/>
<feature type="region of interest" description="Disordered" evidence="5">
    <location>
        <begin position="1028"/>
        <end position="1051"/>
    </location>
</feature>
<keyword evidence="9" id="KW-1185">Reference proteome</keyword>
<feature type="transmembrane region" description="Helical" evidence="6">
    <location>
        <begin position="771"/>
        <end position="794"/>
    </location>
</feature>
<comment type="pathway">
    <text evidence="1">Cell wall biogenesis; cell wall polysaccharide biosynthesis.</text>
</comment>
<dbReference type="Gene3D" id="3.90.550.10">
    <property type="entry name" value="Spore Coat Polysaccharide Biosynthesis Protein SpsA, Chain A"/>
    <property type="match status" value="1"/>
</dbReference>